<dbReference type="InterPro" id="IPR012310">
    <property type="entry name" value="DNA_ligase_ATP-dep_cent"/>
</dbReference>
<name>A0A345ZZD2_9HYPH</name>
<dbReference type="GO" id="GO:0006281">
    <property type="term" value="P:DNA repair"/>
    <property type="evidence" value="ECO:0007669"/>
    <property type="project" value="UniProtKB-KW"/>
</dbReference>
<dbReference type="OrthoDB" id="9770771at2"/>
<keyword evidence="11" id="KW-1185">Reference proteome</keyword>
<dbReference type="PANTHER" id="PTHR47810">
    <property type="entry name" value="DNA LIGASE"/>
    <property type="match status" value="1"/>
</dbReference>
<evidence type="ECO:0000256" key="4">
    <source>
        <dbReference type="ARBA" id="ARBA00022763"/>
    </source>
</evidence>
<dbReference type="InterPro" id="IPR050326">
    <property type="entry name" value="NAD_dep_DNA_ligaseB"/>
</dbReference>
<keyword evidence="2" id="KW-0436">Ligase</keyword>
<keyword evidence="5" id="KW-0234">DNA repair</keyword>
<proteinExistence type="predicted"/>
<dbReference type="Gene3D" id="3.30.470.30">
    <property type="entry name" value="DNA ligase/mRNA capping enzyme"/>
    <property type="match status" value="1"/>
</dbReference>
<dbReference type="Pfam" id="PF01068">
    <property type="entry name" value="DNA_ligase_A_M"/>
    <property type="match status" value="1"/>
</dbReference>
<dbReference type="GO" id="GO:0006310">
    <property type="term" value="P:DNA recombination"/>
    <property type="evidence" value="ECO:0007669"/>
    <property type="project" value="InterPro"/>
</dbReference>
<keyword evidence="4" id="KW-0227">DNA damage</keyword>
<dbReference type="AlphaFoldDB" id="A0A345ZZD2"/>
<evidence type="ECO:0000256" key="6">
    <source>
        <dbReference type="ARBA" id="ARBA00032896"/>
    </source>
</evidence>
<dbReference type="SUPFAM" id="SSF50249">
    <property type="entry name" value="Nucleic acid-binding proteins"/>
    <property type="match status" value="1"/>
</dbReference>
<evidence type="ECO:0000256" key="2">
    <source>
        <dbReference type="ARBA" id="ARBA00022598"/>
    </source>
</evidence>
<dbReference type="GO" id="GO:0003910">
    <property type="term" value="F:DNA ligase (ATP) activity"/>
    <property type="evidence" value="ECO:0007669"/>
    <property type="project" value="UniProtKB-EC"/>
</dbReference>
<evidence type="ECO:0000313" key="10">
    <source>
        <dbReference type="EMBL" id="AXK82279.1"/>
    </source>
</evidence>
<evidence type="ECO:0000259" key="9">
    <source>
        <dbReference type="Pfam" id="PF01068"/>
    </source>
</evidence>
<dbReference type="GO" id="GO:0006260">
    <property type="term" value="P:DNA replication"/>
    <property type="evidence" value="ECO:0007669"/>
    <property type="project" value="UniProtKB-KW"/>
</dbReference>
<evidence type="ECO:0000256" key="3">
    <source>
        <dbReference type="ARBA" id="ARBA00022705"/>
    </source>
</evidence>
<accession>A0A345ZZD2</accession>
<protein>
    <recommendedName>
        <fullName evidence="6">Polydeoxyribonucleotide synthase [ATP]</fullName>
    </recommendedName>
</protein>
<dbReference type="Proteomes" id="UP000254889">
    <property type="component" value="Chromosome"/>
</dbReference>
<dbReference type="GO" id="GO:0005524">
    <property type="term" value="F:ATP binding"/>
    <property type="evidence" value="ECO:0007669"/>
    <property type="project" value="InterPro"/>
</dbReference>
<evidence type="ECO:0000256" key="5">
    <source>
        <dbReference type="ARBA" id="ARBA00023204"/>
    </source>
</evidence>
<dbReference type="PANTHER" id="PTHR47810:SF5">
    <property type="entry name" value="LIGASE, PUTATIVE-RELATED"/>
    <property type="match status" value="1"/>
</dbReference>
<dbReference type="Gene3D" id="3.30.1490.70">
    <property type="match status" value="1"/>
</dbReference>
<gene>
    <name evidence="10" type="ORF">DW352_18170</name>
</gene>
<keyword evidence="3" id="KW-0235">DNA replication</keyword>
<comment type="function">
    <text evidence="8">Very low-fidelity DNA ligase that seals nicks in double-stranded DNA during DNA repair. Together with the viral repair DNA polymerase X, fills the single nucleotide gaps generated by the AP endonuclease. It is not essential for viral replication and recombination. Displays a very low adenylation activity towards DNA with 3'-dideoxy- or 3'-amino-terminated nicks compared to regular nick DNA.</text>
</comment>
<organism evidence="10 11">
    <name type="scientific">Pseudolabrys taiwanensis</name>
    <dbReference type="NCBI Taxonomy" id="331696"/>
    <lineage>
        <taxon>Bacteria</taxon>
        <taxon>Pseudomonadati</taxon>
        <taxon>Pseudomonadota</taxon>
        <taxon>Alphaproteobacteria</taxon>
        <taxon>Hyphomicrobiales</taxon>
        <taxon>Xanthobacteraceae</taxon>
        <taxon>Pseudolabrys</taxon>
    </lineage>
</organism>
<dbReference type="EMBL" id="CP031417">
    <property type="protein sequence ID" value="AXK82279.1"/>
    <property type="molecule type" value="Genomic_DNA"/>
</dbReference>
<evidence type="ECO:0000256" key="7">
    <source>
        <dbReference type="ARBA" id="ARBA00034003"/>
    </source>
</evidence>
<dbReference type="SUPFAM" id="SSF56091">
    <property type="entry name" value="DNA ligase/mRNA capping enzyme, catalytic domain"/>
    <property type="match status" value="1"/>
</dbReference>
<evidence type="ECO:0000313" key="11">
    <source>
        <dbReference type="Proteomes" id="UP000254889"/>
    </source>
</evidence>
<sequence>MEEQMKRGAFGKKGYCAFCTNTMPARRAERWRATTRGLRSGVTNTILPRPNSPLDFMVEIREDRLRSCSCTQVLEPRIESPGSQRTPGERPMPFIRPMLARKYCGKLPDRFFTQPKLDGVRAIAAADGLWSRSGRRITSCPHIELALKAVFDGHPDLILDGELYHHDLCDDLFSIISAANRRMPAPAGSAPFLQFHVYDVPSSPASFSERVSILDQLRSFLSGPRSPIGVVETSSASSRDELDAHLKTALADGYEGVMIRSDSQYVQGRTSNLLKLKPFDDDEFDILGFEEVGGAASGFAQRVTLQLPDGRTFKANLKCDRSYARALLNGDFKSATVRHFGLTPNGIPRSPVAVAFYRSPKAAAGRALAVPPII</sequence>
<comment type="catalytic activity">
    <reaction evidence="7">
        <text>ATP + (deoxyribonucleotide)n-3'-hydroxyl + 5'-phospho-(deoxyribonucleotide)m = (deoxyribonucleotide)n+m + AMP + diphosphate.</text>
        <dbReference type="EC" id="6.5.1.1"/>
    </reaction>
</comment>
<feature type="domain" description="ATP-dependent DNA ligase family profile" evidence="9">
    <location>
        <begin position="103"/>
        <end position="277"/>
    </location>
</feature>
<comment type="subcellular location">
    <subcellularLocation>
        <location evidence="1">Virion</location>
    </subcellularLocation>
</comment>
<reference evidence="10 11" key="1">
    <citation type="submission" date="2018-07" db="EMBL/GenBank/DDBJ databases">
        <authorList>
            <person name="Quirk P.G."/>
            <person name="Krulwich T.A."/>
        </authorList>
    </citation>
    <scope>NUCLEOTIDE SEQUENCE [LARGE SCALE GENOMIC DNA]</scope>
    <source>
        <strain evidence="10 11">CC-BB4</strain>
    </source>
</reference>
<dbReference type="CDD" id="cd07896">
    <property type="entry name" value="Adenylation_kDNA_ligase_like"/>
    <property type="match status" value="1"/>
</dbReference>
<evidence type="ECO:0000256" key="1">
    <source>
        <dbReference type="ARBA" id="ARBA00004328"/>
    </source>
</evidence>
<evidence type="ECO:0000256" key="8">
    <source>
        <dbReference type="ARBA" id="ARBA00046002"/>
    </source>
</evidence>
<dbReference type="KEGG" id="ptaw:DW352_18170"/>
<dbReference type="InterPro" id="IPR012340">
    <property type="entry name" value="NA-bd_OB-fold"/>
</dbReference>